<gene>
    <name evidence="1" type="ORF">D3873_02295</name>
</gene>
<dbReference type="Proteomes" id="UP000265725">
    <property type="component" value="Chromosome"/>
</dbReference>
<reference evidence="2" key="1">
    <citation type="submission" date="2018-09" db="EMBL/GenBank/DDBJ databases">
        <authorList>
            <person name="Zhu H."/>
        </authorList>
    </citation>
    <scope>NUCLEOTIDE SEQUENCE [LARGE SCALE GENOMIC DNA]</scope>
    <source>
        <strain evidence="2">K2R23-3</strain>
    </source>
</reference>
<dbReference type="Pfam" id="PF12118">
    <property type="entry name" value="SprA-related"/>
    <property type="match status" value="1"/>
</dbReference>
<dbReference type="AlphaFoldDB" id="A0A385YQ57"/>
<dbReference type="OrthoDB" id="2436033at2"/>
<accession>A0A385YQ57</accession>
<sequence>MVMSMRLAAEQSVQDRSVQQEFRKRLIQRKDATNSYKKQAELFQTKKPSLQDLEDLLLGKKEQEQQPHTLKFGTTPVHAIAGNNLEETIDLLEQVKEAALASVEPSDQDLRVAATASNRISQVRAQLSLHELANSRIKEESFTQEQLRASVTNRSSLVDFQDNKDANSQREQLARMRLFEKARQSYDYQVQLKQAGFQVKEPSFYRIA</sequence>
<protein>
    <submittedName>
        <fullName evidence="1">Uncharacterized protein</fullName>
    </submittedName>
</protein>
<dbReference type="KEGG" id="paek:D3873_02295"/>
<name>A0A385YQ57_9BACL</name>
<dbReference type="InterPro" id="IPR021973">
    <property type="entry name" value="SprA-related"/>
</dbReference>
<proteinExistence type="predicted"/>
<keyword evidence="2" id="KW-1185">Reference proteome</keyword>
<evidence type="ECO:0000313" key="1">
    <source>
        <dbReference type="EMBL" id="AYC28756.1"/>
    </source>
</evidence>
<organism evidence="1 2">
    <name type="scientific">Paenisporosarcina cavernae</name>
    <dbReference type="NCBI Taxonomy" id="2320858"/>
    <lineage>
        <taxon>Bacteria</taxon>
        <taxon>Bacillati</taxon>
        <taxon>Bacillota</taxon>
        <taxon>Bacilli</taxon>
        <taxon>Bacillales</taxon>
        <taxon>Caryophanaceae</taxon>
        <taxon>Paenisporosarcina</taxon>
    </lineage>
</organism>
<dbReference type="EMBL" id="CP032418">
    <property type="protein sequence ID" value="AYC28756.1"/>
    <property type="molecule type" value="Genomic_DNA"/>
</dbReference>
<evidence type="ECO:0000313" key="2">
    <source>
        <dbReference type="Proteomes" id="UP000265725"/>
    </source>
</evidence>